<reference evidence="1 2" key="1">
    <citation type="submission" date="2012-05" db="EMBL/GenBank/DDBJ databases">
        <authorList>
            <person name="Weinstock G."/>
            <person name="Sodergren E."/>
            <person name="Lobos E.A."/>
            <person name="Fulton L."/>
            <person name="Fulton R."/>
            <person name="Courtney L."/>
            <person name="Fronick C."/>
            <person name="O'Laughlin M."/>
            <person name="Godfrey J."/>
            <person name="Wilson R.M."/>
            <person name="Miner T."/>
            <person name="Farmer C."/>
            <person name="Delehaunty K."/>
            <person name="Cordes M."/>
            <person name="Minx P."/>
            <person name="Tomlinson C."/>
            <person name="Chen J."/>
            <person name="Wollam A."/>
            <person name="Pepin K.H."/>
            <person name="Bhonagiri V."/>
            <person name="Zhang X."/>
            <person name="Suruliraj S."/>
            <person name="Warren W."/>
            <person name="Mitreva M."/>
            <person name="Mardis E.R."/>
            <person name="Wilson R.K."/>
        </authorList>
    </citation>
    <scope>NUCLEOTIDE SEQUENCE [LARGE SCALE GENOMIC DNA]</scope>
    <source>
        <strain evidence="1 2">KON</strain>
    </source>
</reference>
<proteinExistence type="predicted"/>
<dbReference type="EMBL" id="AMEX01000001">
    <property type="protein sequence ID" value="EKY21547.1"/>
    <property type="molecule type" value="Genomic_DNA"/>
</dbReference>
<evidence type="ECO:0000313" key="1">
    <source>
        <dbReference type="EMBL" id="EKY21547.1"/>
    </source>
</evidence>
<comment type="caution">
    <text evidence="1">The sequence shown here is derived from an EMBL/GenBank/DDBJ whole genome shotgun (WGS) entry which is preliminary data.</text>
</comment>
<name>A0ABN0IN27_9FIRM</name>
<protein>
    <submittedName>
        <fullName evidence="1">Uncharacterized protein</fullName>
    </submittedName>
</protein>
<accession>A0ABN0IN27</accession>
<evidence type="ECO:0000313" key="2">
    <source>
        <dbReference type="Proteomes" id="UP000010412"/>
    </source>
</evidence>
<organism evidence="1 2">
    <name type="scientific">Veillonella atypica KON</name>
    <dbReference type="NCBI Taxonomy" id="1128111"/>
    <lineage>
        <taxon>Bacteria</taxon>
        <taxon>Bacillati</taxon>
        <taxon>Bacillota</taxon>
        <taxon>Negativicutes</taxon>
        <taxon>Veillonellales</taxon>
        <taxon>Veillonellaceae</taxon>
        <taxon>Veillonella</taxon>
    </lineage>
</organism>
<gene>
    <name evidence="1" type="ORF">HMPREF0870_00041</name>
</gene>
<sequence length="53" mass="6065">MAKILAPFEYNIDIKNLWDIKTTSGSTKIWVHLKIIADMERTECVPKDDFGPA</sequence>
<dbReference type="Proteomes" id="UP000010412">
    <property type="component" value="Unassembled WGS sequence"/>
</dbReference>
<keyword evidence="2" id="KW-1185">Reference proteome</keyword>